<dbReference type="Proteomes" id="UP001499852">
    <property type="component" value="Unassembled WGS sequence"/>
</dbReference>
<keyword evidence="3" id="KW-1185">Reference proteome</keyword>
<proteinExistence type="predicted"/>
<feature type="transmembrane region" description="Helical" evidence="1">
    <location>
        <begin position="60"/>
        <end position="83"/>
    </location>
</feature>
<evidence type="ECO:0000313" key="3">
    <source>
        <dbReference type="Proteomes" id="UP001499852"/>
    </source>
</evidence>
<dbReference type="RefSeq" id="WP_345739066.1">
    <property type="nucleotide sequence ID" value="NZ_BAABIA010000022.1"/>
</dbReference>
<accession>A0ABP9PQ66</accession>
<dbReference type="EMBL" id="BAABIA010000022">
    <property type="protein sequence ID" value="GAA5150305.1"/>
    <property type="molecule type" value="Genomic_DNA"/>
</dbReference>
<protein>
    <submittedName>
        <fullName evidence="2">Uncharacterized protein</fullName>
    </submittedName>
</protein>
<sequence length="98" mass="11190">MESAPYFISLALAFAILSYGLMRRPTWMWHLGRVIFYLLAAKWGEWFFTGLREARSGAQVAWACVYLAGGLVIWLPSVVWWSANREKFGKATKSRSSP</sequence>
<keyword evidence="1" id="KW-0812">Transmembrane</keyword>
<keyword evidence="1" id="KW-0472">Membrane</keyword>
<feature type="transmembrane region" description="Helical" evidence="1">
    <location>
        <begin position="6"/>
        <end position="22"/>
    </location>
</feature>
<keyword evidence="1" id="KW-1133">Transmembrane helix</keyword>
<feature type="transmembrane region" description="Helical" evidence="1">
    <location>
        <begin position="34"/>
        <end position="54"/>
    </location>
</feature>
<comment type="caution">
    <text evidence="2">The sequence shown here is derived from an EMBL/GenBank/DDBJ whole genome shotgun (WGS) entry which is preliminary data.</text>
</comment>
<evidence type="ECO:0000313" key="2">
    <source>
        <dbReference type="EMBL" id="GAA5150305.1"/>
    </source>
</evidence>
<reference evidence="3" key="1">
    <citation type="journal article" date="2019" name="Int. J. Syst. Evol. Microbiol.">
        <title>The Global Catalogue of Microorganisms (GCM) 10K type strain sequencing project: providing services to taxonomists for standard genome sequencing and annotation.</title>
        <authorList>
            <consortium name="The Broad Institute Genomics Platform"/>
            <consortium name="The Broad Institute Genome Sequencing Center for Infectious Disease"/>
            <person name="Wu L."/>
            <person name="Ma J."/>
        </authorList>
    </citation>
    <scope>NUCLEOTIDE SEQUENCE [LARGE SCALE GENOMIC DNA]</scope>
    <source>
        <strain evidence="3">JCM 18053</strain>
    </source>
</reference>
<gene>
    <name evidence="2" type="ORF">GCM10023213_49010</name>
</gene>
<name>A0ABP9PQ66_9BACT</name>
<evidence type="ECO:0000256" key="1">
    <source>
        <dbReference type="SAM" id="Phobius"/>
    </source>
</evidence>
<organism evidence="2 3">
    <name type="scientific">Prosthecobacter algae</name>
    <dbReference type="NCBI Taxonomy" id="1144682"/>
    <lineage>
        <taxon>Bacteria</taxon>
        <taxon>Pseudomonadati</taxon>
        <taxon>Verrucomicrobiota</taxon>
        <taxon>Verrucomicrobiia</taxon>
        <taxon>Verrucomicrobiales</taxon>
        <taxon>Verrucomicrobiaceae</taxon>
        <taxon>Prosthecobacter</taxon>
    </lineage>
</organism>